<evidence type="ECO:0000256" key="11">
    <source>
        <dbReference type="ARBA" id="ARBA00023286"/>
    </source>
</evidence>
<feature type="signal peptide" evidence="16">
    <location>
        <begin position="1"/>
        <end position="19"/>
    </location>
</feature>
<dbReference type="GO" id="GO:0007165">
    <property type="term" value="P:signal transduction"/>
    <property type="evidence" value="ECO:0007669"/>
    <property type="project" value="UniProtKB-ARBA"/>
</dbReference>
<keyword evidence="10" id="KW-0325">Glycoprotein</keyword>
<dbReference type="FunFam" id="1.10.287.70:FF:000037">
    <property type="entry name" value="Glutamate receptor"/>
    <property type="match status" value="1"/>
</dbReference>
<evidence type="ECO:0000259" key="17">
    <source>
        <dbReference type="SMART" id="SM00079"/>
    </source>
</evidence>
<dbReference type="EMBL" id="OU466861">
    <property type="protein sequence ID" value="CAH2064385.1"/>
    <property type="molecule type" value="Genomic_DNA"/>
</dbReference>
<dbReference type="InterPro" id="IPR017103">
    <property type="entry name" value="Iontropic_Glu_rcpt_pln"/>
</dbReference>
<dbReference type="PIRSF" id="PIRSF037090">
    <property type="entry name" value="Iontro_Glu-like_rcpt_pln"/>
    <property type="match status" value="1"/>
</dbReference>
<feature type="transmembrane region" description="Helical" evidence="15">
    <location>
        <begin position="580"/>
        <end position="598"/>
    </location>
</feature>
<dbReference type="InterPro" id="IPR044440">
    <property type="entry name" value="GABAb_receptor_plant_PBP1"/>
</dbReference>
<keyword evidence="7 13" id="KW-0406">Ion transport</keyword>
<dbReference type="GO" id="GO:0016020">
    <property type="term" value="C:membrane"/>
    <property type="evidence" value="ECO:0007669"/>
    <property type="project" value="UniProtKB-SubCell"/>
</dbReference>
<keyword evidence="14" id="KW-1015">Disulfide bond</keyword>
<evidence type="ECO:0000256" key="16">
    <source>
        <dbReference type="SAM" id="SignalP"/>
    </source>
</evidence>
<dbReference type="SMART" id="SM00079">
    <property type="entry name" value="PBPe"/>
    <property type="match status" value="1"/>
</dbReference>
<accession>A0AAU9SED7</accession>
<dbReference type="GO" id="GO:0015276">
    <property type="term" value="F:ligand-gated monoatomic ion channel activity"/>
    <property type="evidence" value="ECO:0007669"/>
    <property type="project" value="InterPro"/>
</dbReference>
<keyword evidence="4 15" id="KW-0812">Transmembrane</keyword>
<comment type="similarity">
    <text evidence="2 13">Belongs to the glutamate-gated ion channel (TC 1.A.10.1) family.</text>
</comment>
<feature type="transmembrane region" description="Helical" evidence="15">
    <location>
        <begin position="640"/>
        <end position="664"/>
    </location>
</feature>
<dbReference type="FunFam" id="3.40.190.10:FF:000054">
    <property type="entry name" value="Glutamate receptor"/>
    <property type="match status" value="1"/>
</dbReference>
<dbReference type="InterPro" id="IPR028082">
    <property type="entry name" value="Peripla_BP_I"/>
</dbReference>
<evidence type="ECO:0000256" key="5">
    <source>
        <dbReference type="ARBA" id="ARBA00022729"/>
    </source>
</evidence>
<evidence type="ECO:0000256" key="1">
    <source>
        <dbReference type="ARBA" id="ARBA00004141"/>
    </source>
</evidence>
<dbReference type="Gene3D" id="3.40.50.2300">
    <property type="match status" value="2"/>
</dbReference>
<dbReference type="InterPro" id="IPR001320">
    <property type="entry name" value="Iontro_rcpt_C"/>
</dbReference>
<dbReference type="CDD" id="cd13686">
    <property type="entry name" value="GluR_Plant"/>
    <property type="match status" value="1"/>
</dbReference>
<dbReference type="Pfam" id="PF01094">
    <property type="entry name" value="ANF_receptor"/>
    <property type="match status" value="1"/>
</dbReference>
<dbReference type="CDD" id="cd19990">
    <property type="entry name" value="PBP1_GABAb_receptor_plant"/>
    <property type="match status" value="1"/>
</dbReference>
<dbReference type="FunFam" id="3.40.190.10:FF:000175">
    <property type="entry name" value="Glutamate receptor"/>
    <property type="match status" value="1"/>
</dbReference>
<protein>
    <recommendedName>
        <fullName evidence="13">Glutamate receptor</fullName>
    </recommendedName>
</protein>
<gene>
    <name evidence="18" type="ORF">TAV2_LOCUS16913</name>
</gene>
<name>A0AAU9SED7_THLAR</name>
<evidence type="ECO:0000256" key="13">
    <source>
        <dbReference type="PIRNR" id="PIRNR037090"/>
    </source>
</evidence>
<dbReference type="Proteomes" id="UP000836841">
    <property type="component" value="Chromosome 5"/>
</dbReference>
<evidence type="ECO:0000256" key="12">
    <source>
        <dbReference type="ARBA" id="ARBA00023303"/>
    </source>
</evidence>
<dbReference type="GO" id="GO:0009611">
    <property type="term" value="P:response to wounding"/>
    <property type="evidence" value="ECO:0007669"/>
    <property type="project" value="UniProtKB-ARBA"/>
</dbReference>
<keyword evidence="9 13" id="KW-0675">Receptor</keyword>
<dbReference type="PRINTS" id="PR01176">
    <property type="entry name" value="GABABRECEPTR"/>
</dbReference>
<evidence type="ECO:0000256" key="9">
    <source>
        <dbReference type="ARBA" id="ARBA00023170"/>
    </source>
</evidence>
<feature type="chain" id="PRO_5043358926" description="Glutamate receptor" evidence="16">
    <location>
        <begin position="20"/>
        <end position="885"/>
    </location>
</feature>
<evidence type="ECO:0000256" key="14">
    <source>
        <dbReference type="PIRSR" id="PIRSR037090-50"/>
    </source>
</evidence>
<dbReference type="GO" id="GO:1901701">
    <property type="term" value="P:cellular response to oxygen-containing compound"/>
    <property type="evidence" value="ECO:0007669"/>
    <property type="project" value="UniProtKB-ARBA"/>
</dbReference>
<dbReference type="SUPFAM" id="SSF53822">
    <property type="entry name" value="Periplasmic binding protein-like I"/>
    <property type="match status" value="1"/>
</dbReference>
<evidence type="ECO:0000256" key="6">
    <source>
        <dbReference type="ARBA" id="ARBA00022989"/>
    </source>
</evidence>
<keyword evidence="3 13" id="KW-0813">Transport</keyword>
<comment type="subcellular location">
    <subcellularLocation>
        <location evidence="1">Membrane</location>
        <topology evidence="1">Multi-pass membrane protein</topology>
    </subcellularLocation>
</comment>
<evidence type="ECO:0000256" key="15">
    <source>
        <dbReference type="SAM" id="Phobius"/>
    </source>
</evidence>
<proteinExistence type="inferred from homology"/>
<comment type="function">
    <text evidence="13">Glutamate-gated receptor that probably acts as non-selective cation channel.</text>
</comment>
<reference evidence="18 19" key="1">
    <citation type="submission" date="2022-03" db="EMBL/GenBank/DDBJ databases">
        <authorList>
            <person name="Nunn A."/>
            <person name="Chopra R."/>
            <person name="Nunn A."/>
            <person name="Contreras Garrido A."/>
        </authorList>
    </citation>
    <scope>NUCLEOTIDE SEQUENCE [LARGE SCALE GENOMIC DNA]</scope>
</reference>
<sequence>MKWLLLLLIVVCDAVPLQGLTTNVSARPKVVNIGSVFTFNSLIGRVIKVAMEAAVEDVNASPSVLNNTQLRIIMHDTKYNGFMSMMEPLRFMESETVAIIGPQRSTSARVVAHVATELKIPILSFSATDPTMSSRQFPYFVRTSQNDIFQMAAIADIVHFYGWREVIAVYGDDDYGQNGVAALGDKLAEKRCRISYKAALPPEPTRENITNLLIKVALSESRIIVVHASFIWGLEVFKVAHNLGMMSSGYVWIATNWLSSIIDTDSPLPLDTINNIQGVIALRLHTPNSVLKKNFVQRWHNLTHVGLSTYGLYAYDTVWLLAHAIEDFFQKGGNVSFSSNPIISELRGGNLHLDALKVFDGGKIFLESILQVDRIGLTGRMKFTRDRNLVNPAFDVLNVIGTGYRTIGYWCDHVGLSVMPPDELENTSISRPNLHSVVWPGQTTQNPRGWVFSNNGRHLRIGVPNRYRFEEVVSVQSNGVITGFCVDVFVAAVSLLPYAVPFELVAFGNGHDNPSNSELVRLITAGVYDAGVGDITIITERTKMADFTQPYVESGLVVVAPVRKLGSSAMAFLRPFTPQMWFIAASSFLIVGAVIWFLEHKQNDDFRGPPRRQVITTFWFSFSTLFFSHRESTISNLGRMVLLIWLFVVLIINSSYTASLTSILTVHQLSSPIKGIETLETNNDPIGYPQGSFVRDYLVSELRIHESRLVPLRSPEEYEKALRDGPGKGGVAAVVDERAYIELFLSNRCEFGIVGQEFTKNGWGFAFPRNSPLAVDVSTAILQLSENGDLQRIRDKWLLRKACSLQGAEIEVDRLELKSFWGLFVVCGLACVLALAVYTVLMIRQFGRRHRPEEAEGSIRRRISPSARIHSFLSFVKEKEENVKA</sequence>
<organism evidence="18 19">
    <name type="scientific">Thlaspi arvense</name>
    <name type="common">Field penny-cress</name>
    <dbReference type="NCBI Taxonomy" id="13288"/>
    <lineage>
        <taxon>Eukaryota</taxon>
        <taxon>Viridiplantae</taxon>
        <taxon>Streptophyta</taxon>
        <taxon>Embryophyta</taxon>
        <taxon>Tracheophyta</taxon>
        <taxon>Spermatophyta</taxon>
        <taxon>Magnoliopsida</taxon>
        <taxon>eudicotyledons</taxon>
        <taxon>Gunneridae</taxon>
        <taxon>Pentapetalae</taxon>
        <taxon>rosids</taxon>
        <taxon>malvids</taxon>
        <taxon>Brassicales</taxon>
        <taxon>Brassicaceae</taxon>
        <taxon>Thlaspideae</taxon>
        <taxon>Thlaspi</taxon>
    </lineage>
</organism>
<keyword evidence="5 16" id="KW-0732">Signal</keyword>
<evidence type="ECO:0000256" key="10">
    <source>
        <dbReference type="ARBA" id="ARBA00023180"/>
    </source>
</evidence>
<evidence type="ECO:0000256" key="4">
    <source>
        <dbReference type="ARBA" id="ARBA00022692"/>
    </source>
</evidence>
<keyword evidence="8 13" id="KW-0472">Membrane</keyword>
<evidence type="ECO:0000313" key="18">
    <source>
        <dbReference type="EMBL" id="CAH2064385.1"/>
    </source>
</evidence>
<dbReference type="InterPro" id="IPR001828">
    <property type="entry name" value="ANF_lig-bd_rcpt"/>
</dbReference>
<dbReference type="Pfam" id="PF10613">
    <property type="entry name" value="Lig_chan-Glu_bd"/>
    <property type="match status" value="1"/>
</dbReference>
<dbReference type="AlphaFoldDB" id="A0AAU9SED7"/>
<dbReference type="InterPro" id="IPR019594">
    <property type="entry name" value="Glu/Gly-bd"/>
</dbReference>
<feature type="disulfide bond" evidence="14">
    <location>
        <begin position="749"/>
        <end position="803"/>
    </location>
</feature>
<feature type="domain" description="Ionotropic glutamate receptor C-terminal" evidence="17">
    <location>
        <begin position="460"/>
        <end position="800"/>
    </location>
</feature>
<evidence type="ECO:0000256" key="3">
    <source>
        <dbReference type="ARBA" id="ARBA00022448"/>
    </source>
</evidence>
<evidence type="ECO:0000256" key="7">
    <source>
        <dbReference type="ARBA" id="ARBA00023065"/>
    </source>
</evidence>
<evidence type="ECO:0000313" key="19">
    <source>
        <dbReference type="Proteomes" id="UP000836841"/>
    </source>
</evidence>
<dbReference type="FunFam" id="3.40.50.2300:FF:000081">
    <property type="entry name" value="Glutamate receptor"/>
    <property type="match status" value="1"/>
</dbReference>
<dbReference type="SUPFAM" id="SSF53850">
    <property type="entry name" value="Periplasmic binding protein-like II"/>
    <property type="match status" value="1"/>
</dbReference>
<keyword evidence="6 15" id="KW-1133">Transmembrane helix</keyword>
<dbReference type="PANTHER" id="PTHR18966">
    <property type="entry name" value="IONOTROPIC GLUTAMATE RECEPTOR"/>
    <property type="match status" value="1"/>
</dbReference>
<dbReference type="Gene3D" id="3.40.190.10">
    <property type="entry name" value="Periplasmic binding protein-like II"/>
    <property type="match status" value="3"/>
</dbReference>
<feature type="transmembrane region" description="Helical" evidence="15">
    <location>
        <begin position="820"/>
        <end position="841"/>
    </location>
</feature>
<dbReference type="InterPro" id="IPR015683">
    <property type="entry name" value="Ionotropic_Glu_rcpt"/>
</dbReference>
<dbReference type="Pfam" id="PF00060">
    <property type="entry name" value="Lig_chan"/>
    <property type="match status" value="1"/>
</dbReference>
<keyword evidence="11 13" id="KW-1071">Ligand-gated ion channel</keyword>
<keyword evidence="12 13" id="KW-0407">Ion channel</keyword>
<keyword evidence="19" id="KW-1185">Reference proteome</keyword>
<evidence type="ECO:0000256" key="8">
    <source>
        <dbReference type="ARBA" id="ARBA00023136"/>
    </source>
</evidence>
<dbReference type="Gene3D" id="1.10.287.70">
    <property type="match status" value="1"/>
</dbReference>
<evidence type="ECO:0000256" key="2">
    <source>
        <dbReference type="ARBA" id="ARBA00008685"/>
    </source>
</evidence>